<evidence type="ECO:0000313" key="1">
    <source>
        <dbReference type="EMBL" id="KAK2944028.1"/>
    </source>
</evidence>
<sequence>MDASSDSVAHCSIHPFIRETPCDPLPLFQRVVPIAIDRIEQASPPFLSLVNFVKEGNHLDENAAEQAYTLLRNLAFKSGGQLHKFEILYKLVDSPNGSCSGFANSLVILLTSSDEELIQSTLFFMHAALFDQPSFVLFDFLETGIFATLPREFYEQDEDVLVNNRGDLMRIVARFMRCPSSSDSELICQERSVNLETLQTTFIDLFFRPIKPFLTVLWNNRREITISEASTGFSTLIASIVRNSQFLEEMTQFVLSSSVALAFTDALVLCEEHTTIRTLLDGVKQGYGTWDERTPSVLKREQRVLTKLHEEGILGYSTKPVQSTKLKCPEKSERESQ</sequence>
<reference evidence="1 2" key="1">
    <citation type="journal article" date="2022" name="bioRxiv">
        <title>Genomics of Preaxostyla Flagellates Illuminates Evolutionary Transitions and the Path Towards Mitochondrial Loss.</title>
        <authorList>
            <person name="Novak L.V.F."/>
            <person name="Treitli S.C."/>
            <person name="Pyrih J."/>
            <person name="Halakuc P."/>
            <person name="Pipaliya S.V."/>
            <person name="Vacek V."/>
            <person name="Brzon O."/>
            <person name="Soukal P."/>
            <person name="Eme L."/>
            <person name="Dacks J.B."/>
            <person name="Karnkowska A."/>
            <person name="Elias M."/>
            <person name="Hampl V."/>
        </authorList>
    </citation>
    <scope>NUCLEOTIDE SEQUENCE [LARGE SCALE GENOMIC DNA]</scope>
    <source>
        <strain evidence="1">NAU3</strain>
        <tissue evidence="1">Gut</tissue>
    </source>
</reference>
<dbReference type="EMBL" id="JARBJD010000317">
    <property type="protein sequence ID" value="KAK2944028.1"/>
    <property type="molecule type" value="Genomic_DNA"/>
</dbReference>
<keyword evidence="2" id="KW-1185">Reference proteome</keyword>
<dbReference type="Proteomes" id="UP001281761">
    <property type="component" value="Unassembled WGS sequence"/>
</dbReference>
<comment type="caution">
    <text evidence="1">The sequence shown here is derived from an EMBL/GenBank/DDBJ whole genome shotgun (WGS) entry which is preliminary data.</text>
</comment>
<organism evidence="1 2">
    <name type="scientific">Blattamonas nauphoetae</name>
    <dbReference type="NCBI Taxonomy" id="2049346"/>
    <lineage>
        <taxon>Eukaryota</taxon>
        <taxon>Metamonada</taxon>
        <taxon>Preaxostyla</taxon>
        <taxon>Oxymonadida</taxon>
        <taxon>Blattamonas</taxon>
    </lineage>
</organism>
<proteinExistence type="predicted"/>
<evidence type="ECO:0000313" key="2">
    <source>
        <dbReference type="Proteomes" id="UP001281761"/>
    </source>
</evidence>
<name>A0ABQ9WXJ3_9EUKA</name>
<accession>A0ABQ9WXJ3</accession>
<protein>
    <submittedName>
        <fullName evidence="1">Uncharacterized protein</fullName>
    </submittedName>
</protein>
<gene>
    <name evidence="1" type="ORF">BLNAU_21027</name>
</gene>